<dbReference type="InterPro" id="IPR006680">
    <property type="entry name" value="Amidohydro-rel"/>
</dbReference>
<dbReference type="InterPro" id="IPR051781">
    <property type="entry name" value="Metallo-dep_Hydrolase"/>
</dbReference>
<dbReference type="PANTHER" id="PTHR43135:SF3">
    <property type="entry name" value="ALPHA-D-RIBOSE 1-METHYLPHOSPHONATE 5-TRIPHOSPHATE DIPHOSPHATASE"/>
    <property type="match status" value="1"/>
</dbReference>
<dbReference type="SUPFAM" id="SSF51556">
    <property type="entry name" value="Metallo-dependent hydrolases"/>
    <property type="match status" value="1"/>
</dbReference>
<dbReference type="GO" id="GO:0016810">
    <property type="term" value="F:hydrolase activity, acting on carbon-nitrogen (but not peptide) bonds"/>
    <property type="evidence" value="ECO:0007669"/>
    <property type="project" value="InterPro"/>
</dbReference>
<name>A0A239PJN0_9PROT</name>
<dbReference type="AlphaFoldDB" id="A0A239PJN0"/>
<feature type="chain" id="PRO_5012331155" evidence="1">
    <location>
        <begin position="28"/>
        <end position="501"/>
    </location>
</feature>
<dbReference type="OrthoDB" id="9765769at2"/>
<dbReference type="Gene3D" id="3.20.20.140">
    <property type="entry name" value="Metal-dependent hydrolases"/>
    <property type="match status" value="2"/>
</dbReference>
<evidence type="ECO:0000256" key="1">
    <source>
        <dbReference type="SAM" id="SignalP"/>
    </source>
</evidence>
<dbReference type="Proteomes" id="UP000198346">
    <property type="component" value="Unassembled WGS sequence"/>
</dbReference>
<feature type="domain" description="Amidohydrolase-related" evidence="2">
    <location>
        <begin position="385"/>
        <end position="487"/>
    </location>
</feature>
<evidence type="ECO:0000259" key="2">
    <source>
        <dbReference type="Pfam" id="PF01979"/>
    </source>
</evidence>
<gene>
    <name evidence="3" type="ORF">SAMN06297382_0263</name>
</gene>
<dbReference type="SUPFAM" id="SSF51338">
    <property type="entry name" value="Composite domain of metallo-dependent hydrolases"/>
    <property type="match status" value="1"/>
</dbReference>
<organism evidence="3 4">
    <name type="scientific">Amphiplicatus metriothermophilus</name>
    <dbReference type="NCBI Taxonomy" id="1519374"/>
    <lineage>
        <taxon>Bacteria</taxon>
        <taxon>Pseudomonadati</taxon>
        <taxon>Pseudomonadota</taxon>
        <taxon>Alphaproteobacteria</taxon>
        <taxon>Parvularculales</taxon>
        <taxon>Parvularculaceae</taxon>
        <taxon>Amphiplicatus</taxon>
    </lineage>
</organism>
<proteinExistence type="predicted"/>
<keyword evidence="3" id="KW-0378">Hydrolase</keyword>
<dbReference type="RefSeq" id="WP_089410782.1">
    <property type="nucleotide sequence ID" value="NZ_FZQA01000001.1"/>
</dbReference>
<dbReference type="Pfam" id="PF01979">
    <property type="entry name" value="Amidohydro_1"/>
    <property type="match status" value="1"/>
</dbReference>
<dbReference type="InterPro" id="IPR011059">
    <property type="entry name" value="Metal-dep_hydrolase_composite"/>
</dbReference>
<dbReference type="InterPro" id="IPR032466">
    <property type="entry name" value="Metal_Hydrolase"/>
</dbReference>
<keyword evidence="1" id="KW-0732">Signal</keyword>
<evidence type="ECO:0000313" key="4">
    <source>
        <dbReference type="Proteomes" id="UP000198346"/>
    </source>
</evidence>
<accession>A0A239PJN0</accession>
<dbReference type="PANTHER" id="PTHR43135">
    <property type="entry name" value="ALPHA-D-RIBOSE 1-METHYLPHOSPHONATE 5-TRIPHOSPHATE DIPHOSPHATASE"/>
    <property type="match status" value="1"/>
</dbReference>
<feature type="signal peptide" evidence="1">
    <location>
        <begin position="1"/>
        <end position="27"/>
    </location>
</feature>
<sequence>MTRTCAFRRGCAAAGAALAAGLSAAYAGDMLITNAVVVSPERDKPSRPVSVYISEGRIAEIARRPSRKARAAATVIDAAGKYLAPGLIDGHVHLDGVPGMLPRHEEAYAEIAAAARGQIPRSYLFYGFTTVIDLNSTPARIAEWNAQTTRPHAYFCGGAPIVDGYPTSYAPKPLRYQLMPYFLFDPERAGDFPEGYDPTGHSPEAVVARMSEDGAICVKTFYEDGFGDDASLPVPSIETVRALVAAAHARGMKVLLHANAQEAQAFGLAAGVDAMAHGLWTWADGAATALTDDVAALLDAIAARGTGWQPTIQVLYGERDLFDPAYLASAALKDALPQSLIDWYGTEDGRWFRTRLAASPYVAGFIDDGRWAEIDAAPIARVEAALGRLAARGGRLLFGSDTPSAPTYANPPGLNGRVELQRWIEAGVDPARTFRAATIGNAEFFGLDGEIGTVEEGKQADLLVLEKNPLEDPSAYDAIDMIIVDGEAFPRAALSARAGRK</sequence>
<keyword evidence="4" id="KW-1185">Reference proteome</keyword>
<protein>
    <submittedName>
        <fullName evidence="3">Amidohydrolase family protein</fullName>
    </submittedName>
</protein>
<dbReference type="Gene3D" id="2.30.40.10">
    <property type="entry name" value="Urease, subunit C, domain 1"/>
    <property type="match status" value="2"/>
</dbReference>
<reference evidence="3 4" key="1">
    <citation type="submission" date="2017-07" db="EMBL/GenBank/DDBJ databases">
        <authorList>
            <person name="Sun Z.S."/>
            <person name="Albrecht U."/>
            <person name="Echele G."/>
            <person name="Lee C.C."/>
        </authorList>
    </citation>
    <scope>NUCLEOTIDE SEQUENCE [LARGE SCALE GENOMIC DNA]</scope>
    <source>
        <strain evidence="3 4">CGMCC 1.12710</strain>
    </source>
</reference>
<dbReference type="EMBL" id="FZQA01000001">
    <property type="protein sequence ID" value="SNT67770.1"/>
    <property type="molecule type" value="Genomic_DNA"/>
</dbReference>
<evidence type="ECO:0000313" key="3">
    <source>
        <dbReference type="EMBL" id="SNT67770.1"/>
    </source>
</evidence>